<dbReference type="RefSeq" id="WP_128228389.1">
    <property type="nucleotide sequence ID" value="NZ_SACR01000003.1"/>
</dbReference>
<sequence length="286" mass="31010">MSDSHARYAPPGSMAEFGFSERAFPPEGGAPLYDIGNAKDRPVLVMHELPGLNEACARFARRLSERNFHVHVPLLFGRSLDPTPEFVRTVRNYRALCVSEEFANLEAGKTAPIAARLRVLAAHISKAHGGAKVGVIGMCLTGSFVIPLIIEPGVAAAVASQPAIPLHLAHVLTGLGHGPWKEQINVDDEVLKEAVDVAKRFCKPILIQRFKSDRICPGERNRRLAAAFGSLATTVEYEGGSLVRRLFNPPHAVLTSEFKANGGGHLGQQTRDAFDTVVAFLDQHLD</sequence>
<evidence type="ECO:0000313" key="2">
    <source>
        <dbReference type="EMBL" id="RVU46017.1"/>
    </source>
</evidence>
<dbReference type="Gene3D" id="3.40.50.1820">
    <property type="entry name" value="alpha/beta hydrolase"/>
    <property type="match status" value="1"/>
</dbReference>
<evidence type="ECO:0000313" key="3">
    <source>
        <dbReference type="Proteomes" id="UP000285575"/>
    </source>
</evidence>
<dbReference type="AlphaFoldDB" id="A0A437RGW4"/>
<reference evidence="2 3" key="1">
    <citation type="submission" date="2019-01" db="EMBL/GenBank/DDBJ databases">
        <authorList>
            <person name="Chen W.-M."/>
        </authorList>
    </citation>
    <scope>NUCLEOTIDE SEQUENCE [LARGE SCALE GENOMIC DNA]</scope>
    <source>
        <strain evidence="2 3">KYPY4</strain>
    </source>
</reference>
<dbReference type="SUPFAM" id="SSF53474">
    <property type="entry name" value="alpha/beta-Hydrolases"/>
    <property type="match status" value="1"/>
</dbReference>
<gene>
    <name evidence="2" type="ORF">EOE66_09080</name>
</gene>
<dbReference type="EMBL" id="SACR01000003">
    <property type="protein sequence ID" value="RVU46017.1"/>
    <property type="molecule type" value="Genomic_DNA"/>
</dbReference>
<organism evidence="2 3">
    <name type="scientific">Rubrivivax rivuli</name>
    <dbReference type="NCBI Taxonomy" id="1862385"/>
    <lineage>
        <taxon>Bacteria</taxon>
        <taxon>Pseudomonadati</taxon>
        <taxon>Pseudomonadota</taxon>
        <taxon>Betaproteobacteria</taxon>
        <taxon>Burkholderiales</taxon>
        <taxon>Sphaerotilaceae</taxon>
        <taxon>Rubrivivax</taxon>
    </lineage>
</organism>
<dbReference type="Proteomes" id="UP000285575">
    <property type="component" value="Unassembled WGS sequence"/>
</dbReference>
<evidence type="ECO:0000259" key="1">
    <source>
        <dbReference type="Pfam" id="PF01738"/>
    </source>
</evidence>
<dbReference type="GO" id="GO:0016787">
    <property type="term" value="F:hydrolase activity"/>
    <property type="evidence" value="ECO:0007669"/>
    <property type="project" value="InterPro"/>
</dbReference>
<keyword evidence="3" id="KW-1185">Reference proteome</keyword>
<dbReference type="OrthoDB" id="9782215at2"/>
<feature type="domain" description="Dienelactone hydrolase" evidence="1">
    <location>
        <begin position="38"/>
        <end position="219"/>
    </location>
</feature>
<accession>A0A437RGW4</accession>
<name>A0A437RGW4_9BURK</name>
<dbReference type="Pfam" id="PF01738">
    <property type="entry name" value="DLH"/>
    <property type="match status" value="1"/>
</dbReference>
<dbReference type="InterPro" id="IPR002925">
    <property type="entry name" value="Dienelactn_hydro"/>
</dbReference>
<comment type="caution">
    <text evidence="2">The sequence shown here is derived from an EMBL/GenBank/DDBJ whole genome shotgun (WGS) entry which is preliminary data.</text>
</comment>
<proteinExistence type="predicted"/>
<dbReference type="InterPro" id="IPR029058">
    <property type="entry name" value="AB_hydrolase_fold"/>
</dbReference>
<protein>
    <recommendedName>
        <fullName evidence="1">Dienelactone hydrolase domain-containing protein</fullName>
    </recommendedName>
</protein>